<gene>
    <name evidence="1" type="ORF">IV66_GL001510</name>
</gene>
<dbReference type="STRING" id="449659.IV66_GL001510"/>
<dbReference type="Proteomes" id="UP000051886">
    <property type="component" value="Unassembled WGS sequence"/>
</dbReference>
<dbReference type="EMBL" id="JQCN01000031">
    <property type="protein sequence ID" value="KRN99506.1"/>
    <property type="molecule type" value="Genomic_DNA"/>
</dbReference>
<evidence type="ECO:0000313" key="1">
    <source>
        <dbReference type="EMBL" id="KRN99506.1"/>
    </source>
</evidence>
<evidence type="ECO:0000313" key="2">
    <source>
        <dbReference type="Proteomes" id="UP000051886"/>
    </source>
</evidence>
<dbReference type="PATRIC" id="fig|449659.4.peg.1536"/>
<proteinExistence type="predicted"/>
<keyword evidence="2" id="KW-1185">Reference proteome</keyword>
<comment type="caution">
    <text evidence="1">The sequence shown here is derived from an EMBL/GenBank/DDBJ whole genome shotgun (WGS) entry which is preliminary data.</text>
</comment>
<dbReference type="SUPFAM" id="SSF56563">
    <property type="entry name" value="Major capsid protein gp5"/>
    <property type="match status" value="1"/>
</dbReference>
<dbReference type="OrthoDB" id="2065410at2"/>
<dbReference type="Gene3D" id="3.30.2400.10">
    <property type="entry name" value="Major capsid protein gp5"/>
    <property type="match status" value="1"/>
</dbReference>
<reference evidence="1 2" key="1">
    <citation type="journal article" date="2015" name="Genome Announc.">
        <title>Expanding the biotechnology potential of lactobacilli through comparative genomics of 213 strains and associated genera.</title>
        <authorList>
            <person name="Sun Z."/>
            <person name="Harris H.M."/>
            <person name="McCann A."/>
            <person name="Guo C."/>
            <person name="Argimon S."/>
            <person name="Zhang W."/>
            <person name="Yang X."/>
            <person name="Jeffery I.B."/>
            <person name="Cooney J.C."/>
            <person name="Kagawa T.F."/>
            <person name="Liu W."/>
            <person name="Song Y."/>
            <person name="Salvetti E."/>
            <person name="Wrobel A."/>
            <person name="Rasinkangas P."/>
            <person name="Parkhill J."/>
            <person name="Rea M.C."/>
            <person name="O'Sullivan O."/>
            <person name="Ritari J."/>
            <person name="Douillard F.P."/>
            <person name="Paul Ross R."/>
            <person name="Yang R."/>
            <person name="Briner A.E."/>
            <person name="Felis G.E."/>
            <person name="de Vos W.M."/>
            <person name="Barrangou R."/>
            <person name="Klaenhammer T.R."/>
            <person name="Caufield P.W."/>
            <person name="Cui Y."/>
            <person name="Zhang H."/>
            <person name="O'Toole P.W."/>
        </authorList>
    </citation>
    <scope>NUCLEOTIDE SEQUENCE [LARGE SCALE GENOMIC DNA]</scope>
    <source>
        <strain evidence="1 2">NBRC 103219</strain>
    </source>
</reference>
<accession>A0A0R2LC66</accession>
<dbReference type="AlphaFoldDB" id="A0A0R2LC66"/>
<dbReference type="Gene3D" id="3.30.2320.10">
    <property type="entry name" value="hypothetical protein PF0899 domain"/>
    <property type="match status" value="1"/>
</dbReference>
<dbReference type="NCBIfam" id="TIGR04387">
    <property type="entry name" value="capsid_maj_N4"/>
    <property type="match status" value="1"/>
</dbReference>
<dbReference type="Pfam" id="PF25209">
    <property type="entry name" value="Phage_capsid_4"/>
    <property type="match status" value="1"/>
</dbReference>
<name>A0A0R2LC66_9LACO</name>
<sequence length="286" mass="30925">MADDLTRLQELIDPEVMATMIQAQLPKAMRFGSIAPVNTELSGRPGDTITIPRYKYIGDAQDVAEGAAIQYNQLQTATQTAKIKKAGIGIELTDEAVLSGYGQPMNEGTRQLGLSIASKVDNDVLEVAKTAPLQVNAEIDLDLPDKISAAMIDSTSDFNYETDDTATGVLFLNPKDANKLRKLAAENWTRATELGDQILVSGAFGELFGWQIVRSRKLAEGEAIAVMAGALQTYLKRGVQVESQRDIDRKLTKVNVDEHYVVAIANDAKIVRVGKKNGGDGEDSGK</sequence>
<organism evidence="1 2">
    <name type="scientific">Ligilactobacillus pobuzihii</name>
    <dbReference type="NCBI Taxonomy" id="449659"/>
    <lineage>
        <taxon>Bacteria</taxon>
        <taxon>Bacillati</taxon>
        <taxon>Bacillota</taxon>
        <taxon>Bacilli</taxon>
        <taxon>Lactobacillales</taxon>
        <taxon>Lactobacillaceae</taxon>
        <taxon>Ligilactobacillus</taxon>
    </lineage>
</organism>
<protein>
    <submittedName>
        <fullName evidence="1">Major head protein</fullName>
    </submittedName>
</protein>
<dbReference type="RefSeq" id="WP_017868789.1">
    <property type="nucleotide sequence ID" value="NZ_BJYB01000024.1"/>
</dbReference>